<gene>
    <name evidence="10" type="ORF">JF539_13820</name>
</gene>
<dbReference type="InterPro" id="IPR021147">
    <property type="entry name" value="DUF697"/>
</dbReference>
<feature type="region of interest" description="Disordered" evidence="8">
    <location>
        <begin position="1"/>
        <end position="40"/>
    </location>
</feature>
<reference evidence="10" key="1">
    <citation type="submission" date="2020-12" db="EMBL/GenBank/DDBJ databases">
        <title>Oil enriched cultivation method for isolating marine PHA-producing bacteria.</title>
        <authorList>
            <person name="Zheng W."/>
            <person name="Yu S."/>
            <person name="Huang Y."/>
        </authorList>
    </citation>
    <scope>NUCLEOTIDE SEQUENCE</scope>
    <source>
        <strain evidence="10">SY-2-12</strain>
    </source>
</reference>
<dbReference type="InterPro" id="IPR006507">
    <property type="entry name" value="UPF0283"/>
</dbReference>
<dbReference type="GO" id="GO:0005886">
    <property type="term" value="C:plasma membrane"/>
    <property type="evidence" value="ECO:0007669"/>
    <property type="project" value="UniProtKB-SubCell"/>
</dbReference>
<protein>
    <submittedName>
        <fullName evidence="10">TIGR01620 family protein</fullName>
    </submittedName>
</protein>
<dbReference type="RefSeq" id="WP_207141250.1">
    <property type="nucleotide sequence ID" value="NZ_JAEKJZ010000002.1"/>
</dbReference>
<comment type="subcellular location">
    <subcellularLocation>
        <location evidence="1">Cell inner membrane</location>
        <topology evidence="1">Multi-pass membrane protein</topology>
    </subcellularLocation>
</comment>
<feature type="transmembrane region" description="Helical" evidence="9">
    <location>
        <begin position="108"/>
        <end position="126"/>
    </location>
</feature>
<sequence length="358" mass="37837">MTGTIPPSGPASGPPSTRKPAAFRLDDSKVRLTDDETRKPSANETLITETLLEEDVPRLPREASTPRTGFNFGKWLTIGLGGLASLAVGLAVDSLIRDLFARTDWLGWLGIALAALAALGLLGLVFREIAGVLRLGRIDHLRERLATAAEADDARAATATLKELLALYADRPETAQGRKILAGHMREVIDGADLVKLAERDLLAPLDQEARRIVMNSAKRVSVVTAVSPRALVDLLAVLFENLRTIRRLSALYGGRPGTLGFLRLAKHVMAHLAVTGGMAAGDSLASQVLGHGIAARLSARLGEGVVNGLLTARIGIAAIAVCRPSPFIATNGPTVSEFMGELVSSSEKAEREGSTDA</sequence>
<dbReference type="NCBIfam" id="TIGR01620">
    <property type="entry name" value="hyp_HI0043"/>
    <property type="match status" value="1"/>
</dbReference>
<evidence type="ECO:0000256" key="8">
    <source>
        <dbReference type="SAM" id="MobiDB-lite"/>
    </source>
</evidence>
<evidence type="ECO:0000313" key="11">
    <source>
        <dbReference type="Proteomes" id="UP000664096"/>
    </source>
</evidence>
<evidence type="ECO:0000256" key="9">
    <source>
        <dbReference type="SAM" id="Phobius"/>
    </source>
</evidence>
<name>A0A939EER8_9HYPH</name>
<feature type="transmembrane region" description="Helical" evidence="9">
    <location>
        <begin position="75"/>
        <end position="96"/>
    </location>
</feature>
<dbReference type="PANTHER" id="PTHR39342:SF1">
    <property type="entry name" value="UPF0283 MEMBRANE PROTEIN YCJF"/>
    <property type="match status" value="1"/>
</dbReference>
<comment type="caution">
    <text evidence="10">The sequence shown here is derived from an EMBL/GenBank/DDBJ whole genome shotgun (WGS) entry which is preliminary data.</text>
</comment>
<dbReference type="EMBL" id="JAEKJZ010000002">
    <property type="protein sequence ID" value="MBN9671421.1"/>
    <property type="molecule type" value="Genomic_DNA"/>
</dbReference>
<evidence type="ECO:0000256" key="4">
    <source>
        <dbReference type="ARBA" id="ARBA00022519"/>
    </source>
</evidence>
<proteinExistence type="inferred from homology"/>
<evidence type="ECO:0000313" key="10">
    <source>
        <dbReference type="EMBL" id="MBN9671421.1"/>
    </source>
</evidence>
<evidence type="ECO:0000256" key="2">
    <source>
        <dbReference type="ARBA" id="ARBA00008255"/>
    </source>
</evidence>
<comment type="similarity">
    <text evidence="2">Belongs to the UPF0283 family.</text>
</comment>
<dbReference type="AlphaFoldDB" id="A0A939EER8"/>
<keyword evidence="3" id="KW-1003">Cell membrane</keyword>
<dbReference type="PANTHER" id="PTHR39342">
    <property type="entry name" value="UPF0283 MEMBRANE PROTEIN YCJF"/>
    <property type="match status" value="1"/>
</dbReference>
<evidence type="ECO:0000256" key="1">
    <source>
        <dbReference type="ARBA" id="ARBA00004429"/>
    </source>
</evidence>
<dbReference type="Pfam" id="PF05128">
    <property type="entry name" value="DUF697"/>
    <property type="match status" value="1"/>
</dbReference>
<feature type="compositionally biased region" description="Basic and acidic residues" evidence="8">
    <location>
        <begin position="24"/>
        <end position="40"/>
    </location>
</feature>
<evidence type="ECO:0000256" key="7">
    <source>
        <dbReference type="ARBA" id="ARBA00023136"/>
    </source>
</evidence>
<keyword evidence="5 9" id="KW-0812">Transmembrane</keyword>
<evidence type="ECO:0000256" key="5">
    <source>
        <dbReference type="ARBA" id="ARBA00022692"/>
    </source>
</evidence>
<accession>A0A939EER8</accession>
<evidence type="ECO:0000256" key="6">
    <source>
        <dbReference type="ARBA" id="ARBA00022989"/>
    </source>
</evidence>
<evidence type="ECO:0000256" key="3">
    <source>
        <dbReference type="ARBA" id="ARBA00022475"/>
    </source>
</evidence>
<keyword evidence="4" id="KW-0997">Cell inner membrane</keyword>
<keyword evidence="6 9" id="KW-1133">Transmembrane helix</keyword>
<organism evidence="10 11">
    <name type="scientific">Roseibium aggregatum</name>
    <dbReference type="NCBI Taxonomy" id="187304"/>
    <lineage>
        <taxon>Bacteria</taxon>
        <taxon>Pseudomonadati</taxon>
        <taxon>Pseudomonadota</taxon>
        <taxon>Alphaproteobacteria</taxon>
        <taxon>Hyphomicrobiales</taxon>
        <taxon>Stappiaceae</taxon>
        <taxon>Roseibium</taxon>
    </lineage>
</organism>
<dbReference type="Proteomes" id="UP000664096">
    <property type="component" value="Unassembled WGS sequence"/>
</dbReference>
<keyword evidence="7 9" id="KW-0472">Membrane</keyword>